<evidence type="ECO:0000256" key="3">
    <source>
        <dbReference type="ARBA" id="ARBA00022536"/>
    </source>
</evidence>
<evidence type="ECO:0000259" key="14">
    <source>
        <dbReference type="PROSITE" id="PS50026"/>
    </source>
</evidence>
<feature type="signal peptide" evidence="12">
    <location>
        <begin position="1"/>
        <end position="24"/>
    </location>
</feature>
<dbReference type="AlphaFoldDB" id="A0A3Q3M3M4"/>
<dbReference type="PROSITE" id="PS51257">
    <property type="entry name" value="PROKAR_LIPOPROTEIN"/>
    <property type="match status" value="1"/>
</dbReference>
<accession>A0A3Q3M3M4</accession>
<feature type="region of interest" description="Disordered" evidence="10">
    <location>
        <begin position="564"/>
        <end position="604"/>
    </location>
</feature>
<keyword evidence="4 12" id="KW-0732">Signal</keyword>
<keyword evidence="3 9" id="KW-0245">EGF-like domain</keyword>
<feature type="domain" description="SEA" evidence="13">
    <location>
        <begin position="349"/>
        <end position="471"/>
    </location>
</feature>
<dbReference type="InterPro" id="IPR036364">
    <property type="entry name" value="SEA_dom_sf"/>
</dbReference>
<dbReference type="Proteomes" id="UP000261640">
    <property type="component" value="Unplaced"/>
</dbReference>
<feature type="compositionally biased region" description="Low complexity" evidence="10">
    <location>
        <begin position="662"/>
        <end position="674"/>
    </location>
</feature>
<keyword evidence="5" id="KW-0677">Repeat</keyword>
<feature type="compositionally biased region" description="Polar residues" evidence="10">
    <location>
        <begin position="706"/>
        <end position="725"/>
    </location>
</feature>
<keyword evidence="11" id="KW-1133">Transmembrane helix</keyword>
<dbReference type="InterPro" id="IPR000742">
    <property type="entry name" value="EGF"/>
</dbReference>
<evidence type="ECO:0000256" key="2">
    <source>
        <dbReference type="ARBA" id="ARBA00022475"/>
    </source>
</evidence>
<name>A0A3Q3M3M4_9TELE</name>
<dbReference type="STRING" id="205130.ENSMAMP00000021563"/>
<dbReference type="CTD" id="799648"/>
<feature type="domain" description="EGF-like" evidence="14">
    <location>
        <begin position="307"/>
        <end position="348"/>
    </location>
</feature>
<evidence type="ECO:0000256" key="6">
    <source>
        <dbReference type="ARBA" id="ARBA00023136"/>
    </source>
</evidence>
<dbReference type="PANTHER" id="PTHR24037:SF10">
    <property type="entry name" value="MUCIN-13"/>
    <property type="match status" value="1"/>
</dbReference>
<feature type="compositionally biased region" description="Polar residues" evidence="10">
    <location>
        <begin position="587"/>
        <end position="598"/>
    </location>
</feature>
<evidence type="ECO:0000256" key="8">
    <source>
        <dbReference type="ARBA" id="ARBA00023180"/>
    </source>
</evidence>
<dbReference type="PROSITE" id="PS50024">
    <property type="entry name" value="SEA"/>
    <property type="match status" value="1"/>
</dbReference>
<evidence type="ECO:0000256" key="1">
    <source>
        <dbReference type="ARBA" id="ARBA00004236"/>
    </source>
</evidence>
<reference evidence="15" key="2">
    <citation type="submission" date="2025-09" db="UniProtKB">
        <authorList>
            <consortium name="Ensembl"/>
        </authorList>
    </citation>
    <scope>IDENTIFICATION</scope>
</reference>
<evidence type="ECO:0000256" key="11">
    <source>
        <dbReference type="SAM" id="Phobius"/>
    </source>
</evidence>
<keyword evidence="11" id="KW-0812">Transmembrane</keyword>
<dbReference type="PANTHER" id="PTHR24037">
    <property type="entry name" value="HEART DEVELOPMENT PROTEIN WITH EGF-LIKE DOMAINS 1"/>
    <property type="match status" value="1"/>
</dbReference>
<evidence type="ECO:0000256" key="4">
    <source>
        <dbReference type="ARBA" id="ARBA00022729"/>
    </source>
</evidence>
<dbReference type="GeneTree" id="ENSGT00710000106813"/>
<feature type="compositionally biased region" description="Low complexity" evidence="10">
    <location>
        <begin position="168"/>
        <end position="293"/>
    </location>
</feature>
<evidence type="ECO:0000313" key="16">
    <source>
        <dbReference type="Proteomes" id="UP000261640"/>
    </source>
</evidence>
<keyword evidence="6 11" id="KW-0472">Membrane</keyword>
<dbReference type="SUPFAM" id="SSF57184">
    <property type="entry name" value="Growth factor receptor domain"/>
    <property type="match status" value="1"/>
</dbReference>
<feature type="compositionally biased region" description="Basic and acidic residues" evidence="10">
    <location>
        <begin position="569"/>
        <end position="586"/>
    </location>
</feature>
<evidence type="ECO:0000259" key="13">
    <source>
        <dbReference type="PROSITE" id="PS50024"/>
    </source>
</evidence>
<comment type="subcellular location">
    <subcellularLocation>
        <location evidence="1">Cell membrane</location>
    </subcellularLocation>
</comment>
<proteinExistence type="predicted"/>
<feature type="chain" id="PRO_5030081345" evidence="12">
    <location>
        <begin position="25"/>
        <end position="732"/>
    </location>
</feature>
<keyword evidence="16" id="KW-1185">Reference proteome</keyword>
<evidence type="ECO:0000256" key="12">
    <source>
        <dbReference type="SAM" id="SignalP"/>
    </source>
</evidence>
<dbReference type="InterPro" id="IPR000082">
    <property type="entry name" value="SEA_dom"/>
</dbReference>
<dbReference type="GO" id="GO:0005886">
    <property type="term" value="C:plasma membrane"/>
    <property type="evidence" value="ECO:0007669"/>
    <property type="project" value="UniProtKB-SubCell"/>
</dbReference>
<organism evidence="15 16">
    <name type="scientific">Mastacembelus armatus</name>
    <name type="common">zig-zag eel</name>
    <dbReference type="NCBI Taxonomy" id="205130"/>
    <lineage>
        <taxon>Eukaryota</taxon>
        <taxon>Metazoa</taxon>
        <taxon>Chordata</taxon>
        <taxon>Craniata</taxon>
        <taxon>Vertebrata</taxon>
        <taxon>Euteleostomi</taxon>
        <taxon>Actinopterygii</taxon>
        <taxon>Neopterygii</taxon>
        <taxon>Teleostei</taxon>
        <taxon>Neoteleostei</taxon>
        <taxon>Acanthomorphata</taxon>
        <taxon>Anabantaria</taxon>
        <taxon>Synbranchiformes</taxon>
        <taxon>Mastacembelidae</taxon>
        <taxon>Mastacembelus</taxon>
    </lineage>
</organism>
<keyword evidence="7" id="KW-1015">Disulfide bond</keyword>
<dbReference type="Ensembl" id="ENSMAMT00000022108.2">
    <property type="protein sequence ID" value="ENSMAMP00000021563.2"/>
    <property type="gene ID" value="ENSMAMG00000014486.2"/>
</dbReference>
<feature type="region of interest" description="Disordered" evidence="10">
    <location>
        <begin position="706"/>
        <end position="732"/>
    </location>
</feature>
<dbReference type="SUPFAM" id="SSF82671">
    <property type="entry name" value="SEA domain"/>
    <property type="match status" value="1"/>
</dbReference>
<dbReference type="RefSeq" id="XP_026170546.1">
    <property type="nucleotide sequence ID" value="XM_026314761.1"/>
</dbReference>
<keyword evidence="2" id="KW-1003">Cell membrane</keyword>
<dbReference type="GeneID" id="113135106"/>
<evidence type="ECO:0000256" key="5">
    <source>
        <dbReference type="ARBA" id="ARBA00022737"/>
    </source>
</evidence>
<feature type="transmembrane region" description="Helical" evidence="11">
    <location>
        <begin position="535"/>
        <end position="560"/>
    </location>
</feature>
<feature type="region of interest" description="Disordered" evidence="10">
    <location>
        <begin position="654"/>
        <end position="675"/>
    </location>
</feature>
<evidence type="ECO:0000256" key="9">
    <source>
        <dbReference type="PROSITE-ProRule" id="PRU00076"/>
    </source>
</evidence>
<feature type="region of interest" description="Disordered" evidence="10">
    <location>
        <begin position="23"/>
        <end position="293"/>
    </location>
</feature>
<evidence type="ECO:0000256" key="7">
    <source>
        <dbReference type="ARBA" id="ARBA00023157"/>
    </source>
</evidence>
<evidence type="ECO:0000313" key="15">
    <source>
        <dbReference type="Ensembl" id="ENSMAMP00000021563.2"/>
    </source>
</evidence>
<comment type="caution">
    <text evidence="9">Lacks conserved residue(s) required for the propagation of feature annotation.</text>
</comment>
<dbReference type="Gene3D" id="3.30.70.960">
    <property type="entry name" value="SEA domain"/>
    <property type="match status" value="1"/>
</dbReference>
<keyword evidence="8" id="KW-0325">Glycoprotein</keyword>
<dbReference type="Pfam" id="PF01390">
    <property type="entry name" value="SEA"/>
    <property type="match status" value="1"/>
</dbReference>
<sequence length="732" mass="77484">MAQEFKHLPVLWLVISCLAAASSTSPATTATTPTPSTSPATTTTTPTPTTSPATTTTTPTPTKSPATTTTTPTPTKSPATTTTTPTPTKSPATTTTTPTPTKSPATTTTTPTPTKSPATTTTTPTPTKSPATTTTTPTPTKSPATTTTTPTPTKSPATTTTTPPPTKSPATTTTTPTPTKSPATTTTTPTPTKSPATTTTTPTPTKSPATTTTTPTPSTSPATTTTTPTPTTSPATTTTTPTPTKSPVMNTTTTPTPTKSPVINTTTTPTPTKSPVINTTTTPTPTKSPVINTTMTSTTTTSMTTKYPGPCAINPCGPGSTCEARARETFVCLCLAGDYYNYDTKTCENAQVFPGQLNLPRLRYFESMSDKTSSEFRNASKMITDELDAVFYTSSGYSGSAVQELQPITKNKDGSRSNIGISASVEIIFRPNSDITSEQVQEKVDSATDCDCLLANASFSETDLCSMDPCELKTTNCSAKNGAYNCTCKAEYVMTSFSGRMCVACPAGQRTYNSLTCESCSFGYSGLNCNESWQLWLVIVGSVLGGLLLITLILLPVVALTPKSSKKPKNTDERFPVSHSAAKEPKVNSSLTNSQAPSVNGVANGLAPFTKHGVHKIPRAAVNSSWDSRNNLEMTPTNSLQNLLTLDRNSELYDDQEDMNPSTQSQSQTSRYTQVQPQNNPYAQVRAQNNPYAQVRAQNYPYAQNRPQVNPYAQSRGQTNPYTTHNNERQFH</sequence>
<evidence type="ECO:0000256" key="10">
    <source>
        <dbReference type="SAM" id="MobiDB-lite"/>
    </source>
</evidence>
<reference evidence="15" key="1">
    <citation type="submission" date="2025-08" db="UniProtKB">
        <authorList>
            <consortium name="Ensembl"/>
        </authorList>
    </citation>
    <scope>IDENTIFICATION</scope>
</reference>
<dbReference type="OrthoDB" id="8938333at2759"/>
<dbReference type="InParanoid" id="A0A3Q3M3M4"/>
<feature type="compositionally biased region" description="Low complexity" evidence="10">
    <location>
        <begin position="23"/>
        <end position="161"/>
    </location>
</feature>
<dbReference type="PROSITE" id="PS50026">
    <property type="entry name" value="EGF_3"/>
    <property type="match status" value="1"/>
</dbReference>
<protein>
    <submittedName>
        <fullName evidence="15">Mucin-13-like</fullName>
    </submittedName>
</protein>
<dbReference type="InterPro" id="IPR009030">
    <property type="entry name" value="Growth_fac_rcpt_cys_sf"/>
</dbReference>